<evidence type="ECO:0000313" key="2">
    <source>
        <dbReference type="Proteomes" id="UP000471120"/>
    </source>
</evidence>
<accession>A0A6P2CGF0</accession>
<gene>
    <name evidence="1" type="ORF">DW322_16340</name>
</gene>
<evidence type="ECO:0000313" key="1">
    <source>
        <dbReference type="EMBL" id="TXG91483.1"/>
    </source>
</evidence>
<dbReference type="EMBL" id="QRCM01000001">
    <property type="protein sequence ID" value="TXG91483.1"/>
    <property type="molecule type" value="Genomic_DNA"/>
</dbReference>
<proteinExistence type="predicted"/>
<sequence>MYYWLNHESSPALVIRAASDPRENFDVVPEFWHSGERRWIADENLADEMFWNPNIRQAPHRKVEKLIQPAV</sequence>
<dbReference type="AlphaFoldDB" id="A0A6P2CGF0"/>
<protein>
    <submittedName>
        <fullName evidence="1">Uncharacterized protein</fullName>
    </submittedName>
</protein>
<dbReference type="Proteomes" id="UP000471120">
    <property type="component" value="Unassembled WGS sequence"/>
</dbReference>
<comment type="caution">
    <text evidence="1">The sequence shown here is derived from an EMBL/GenBank/DDBJ whole genome shotgun (WGS) entry which is preliminary data.</text>
</comment>
<reference evidence="1 2" key="1">
    <citation type="submission" date="2018-07" db="EMBL/GenBank/DDBJ databases">
        <title>Genome sequence of Rhodococcus rhodnii ATCC 35071 from Rhodnius prolixus.</title>
        <authorList>
            <person name="Patel V."/>
            <person name="Vogel K.J."/>
        </authorList>
    </citation>
    <scope>NUCLEOTIDE SEQUENCE [LARGE SCALE GENOMIC DNA]</scope>
    <source>
        <strain evidence="1 2">ATCC 35071</strain>
    </source>
</reference>
<name>A0A6P2CGF0_9NOCA</name>
<organism evidence="1 2">
    <name type="scientific">Rhodococcus rhodnii</name>
    <dbReference type="NCBI Taxonomy" id="38312"/>
    <lineage>
        <taxon>Bacteria</taxon>
        <taxon>Bacillati</taxon>
        <taxon>Actinomycetota</taxon>
        <taxon>Actinomycetes</taxon>
        <taxon>Mycobacteriales</taxon>
        <taxon>Nocardiaceae</taxon>
        <taxon>Rhodococcus</taxon>
    </lineage>
</organism>